<accession>A0A7L1Y048</accession>
<protein>
    <submittedName>
        <fullName evidence="2">ERVV2 protein</fullName>
    </submittedName>
</protein>
<keyword evidence="3" id="KW-1185">Reference proteome</keyword>
<proteinExistence type="predicted"/>
<dbReference type="EMBL" id="VXBW01007594">
    <property type="protein sequence ID" value="NXP14408.1"/>
    <property type="molecule type" value="Genomic_DNA"/>
</dbReference>
<sequence length="95" mass="10674">TKFYSLARWFLPWLGVSELEKAIVNISAEMEIIANSTANALYHLNQEIKSLQGVVFQNRMALDIITARMGGVCTVINMSCCTYVDDSSRIEIDLQ</sequence>
<comment type="caution">
    <text evidence="2">The sequence shown here is derived from an EMBL/GenBank/DDBJ whole genome shotgun (WGS) entry which is preliminary data.</text>
</comment>
<reference evidence="2 3" key="1">
    <citation type="submission" date="2019-09" db="EMBL/GenBank/DDBJ databases">
        <title>Bird 10,000 Genomes (B10K) Project - Family phase.</title>
        <authorList>
            <person name="Zhang G."/>
        </authorList>
    </citation>
    <scope>NUCLEOTIDE SEQUENCE [LARGE SCALE GENOMIC DNA]</scope>
    <source>
        <strain evidence="2">B10K-DU-002-47</strain>
        <tissue evidence="2">Muscle</tissue>
    </source>
</reference>
<dbReference type="Gene3D" id="1.10.287.210">
    <property type="match status" value="1"/>
</dbReference>
<feature type="non-terminal residue" evidence="2">
    <location>
        <position position="95"/>
    </location>
</feature>
<keyword evidence="1" id="KW-1015">Disulfide bond</keyword>
<dbReference type="OrthoDB" id="8949317at2759"/>
<dbReference type="Proteomes" id="UP000565698">
    <property type="component" value="Unassembled WGS sequence"/>
</dbReference>
<organism evidence="2 3">
    <name type="scientific">Thinocorus orbignyianus</name>
    <dbReference type="NCBI Taxonomy" id="161742"/>
    <lineage>
        <taxon>Eukaryota</taxon>
        <taxon>Metazoa</taxon>
        <taxon>Chordata</taxon>
        <taxon>Craniata</taxon>
        <taxon>Vertebrata</taxon>
        <taxon>Euteleostomi</taxon>
        <taxon>Archelosauria</taxon>
        <taxon>Archosauria</taxon>
        <taxon>Dinosauria</taxon>
        <taxon>Saurischia</taxon>
        <taxon>Theropoda</taxon>
        <taxon>Coelurosauria</taxon>
        <taxon>Aves</taxon>
        <taxon>Neognathae</taxon>
        <taxon>Neoaves</taxon>
        <taxon>Aequornithes</taxon>
        <taxon>Ciconiiformes</taxon>
        <taxon>Thinocoridae</taxon>
        <taxon>Thinocorus</taxon>
    </lineage>
</organism>
<dbReference type="PANTHER" id="PTHR10424">
    <property type="entry name" value="VIRAL ENVELOPE PROTEIN"/>
    <property type="match status" value="1"/>
</dbReference>
<evidence type="ECO:0000313" key="2">
    <source>
        <dbReference type="EMBL" id="NXP14408.1"/>
    </source>
</evidence>
<dbReference type="PANTHER" id="PTHR10424:SF73">
    <property type="entry name" value="ENDOGENOUS RETROVIRUS GROUP FC1 ENV POLYPROTEIN-RELATED"/>
    <property type="match status" value="1"/>
</dbReference>
<feature type="non-terminal residue" evidence="2">
    <location>
        <position position="1"/>
    </location>
</feature>
<dbReference type="Pfam" id="PF00429">
    <property type="entry name" value="TLV_coat"/>
    <property type="match status" value="1"/>
</dbReference>
<evidence type="ECO:0000313" key="3">
    <source>
        <dbReference type="Proteomes" id="UP000565698"/>
    </source>
</evidence>
<gene>
    <name evidence="2" type="primary">Ervv2_1</name>
    <name evidence="2" type="ORF">THIORB_R15574</name>
</gene>
<name>A0A7L1Y048_9AVES</name>
<dbReference type="SUPFAM" id="SSF58069">
    <property type="entry name" value="Virus ectodomain"/>
    <property type="match status" value="1"/>
</dbReference>
<dbReference type="InterPro" id="IPR018154">
    <property type="entry name" value="TLV/ENV_coat_polyprotein"/>
</dbReference>
<evidence type="ECO:0000256" key="1">
    <source>
        <dbReference type="ARBA" id="ARBA00023157"/>
    </source>
</evidence>
<dbReference type="AlphaFoldDB" id="A0A7L1Y048"/>